<feature type="compositionally biased region" description="Basic and acidic residues" evidence="1">
    <location>
        <begin position="400"/>
        <end position="409"/>
    </location>
</feature>
<proteinExistence type="predicted"/>
<protein>
    <recommendedName>
        <fullName evidence="4">PKD domain-containing protein</fullName>
    </recommendedName>
</protein>
<dbReference type="Proteomes" id="UP001597111">
    <property type="component" value="Unassembled WGS sequence"/>
</dbReference>
<name>A0ABD6B4Z4_9EURY</name>
<dbReference type="RefSeq" id="WP_379818250.1">
    <property type="nucleotide sequence ID" value="NZ_JBHUDH010000048.1"/>
</dbReference>
<feature type="region of interest" description="Disordered" evidence="1">
    <location>
        <begin position="400"/>
        <end position="419"/>
    </location>
</feature>
<comment type="caution">
    <text evidence="2">The sequence shown here is derived from an EMBL/GenBank/DDBJ whole genome shotgun (WGS) entry which is preliminary data.</text>
</comment>
<reference evidence="2 3" key="1">
    <citation type="journal article" date="2019" name="Int. J. Syst. Evol. Microbiol.">
        <title>The Global Catalogue of Microorganisms (GCM) 10K type strain sequencing project: providing services to taxonomists for standard genome sequencing and annotation.</title>
        <authorList>
            <consortium name="The Broad Institute Genomics Platform"/>
            <consortium name="The Broad Institute Genome Sequencing Center for Infectious Disease"/>
            <person name="Wu L."/>
            <person name="Ma J."/>
        </authorList>
    </citation>
    <scope>NUCLEOTIDE SEQUENCE [LARGE SCALE GENOMIC DNA]</scope>
    <source>
        <strain evidence="2 3">CGMCC 1.12285</strain>
    </source>
</reference>
<evidence type="ECO:0000313" key="3">
    <source>
        <dbReference type="Proteomes" id="UP001597111"/>
    </source>
</evidence>
<sequence length="600" mass="68917">MSLADDAGSVVPVGTVSSGSGEWARSFRFDGIPERDGTVTIEATVRDEHGGVTKVEKEVTVVGETTKSEMANPVSQQAPEILDLNISLREAPDGISGRQVILTGIANDNDSDRLHFQWKVDDRLLFSTREEGSPARASVSHGLENMEFDDGTVGVQLTVTDQNGHQQSVKESFDVHRGTPTESSKGLTIPIELTEVDGTTVQGRYRIDPMHAGKQVVIGFGDKNVTTHTIKETNYHYFRHRYASGGNYHISVHPAWSPDKASIPVRLSEAEYNVWVYERNTTEVHRTKAFESPGENWTREGIARIDREQIDTKTMRTPADSGRGTLSPGQEWYRVGTTTEYDTERRTTRSTDHPGGEWEIAEQNVDQRRVFDGWEYTTMPQRDAFGDDWEYVEAVPRTVERGETKRSADRPAGSGWERGDRVGRTLAGYHTQWVYSHYRAPEHWEYRRSDRYVSGYDETEYCVERSYRFDPPVCIKSETERDPQYDYRYEYRVPEYDAVYEWERTVEETEYSHRYRRATYEQEAVHEYEKQVRVGTEYVQWKRPVFETTEVYRWQKITYTWEQVRAFSEPTGDVRNVTKIVKECGADPNADEPTACNGET</sequence>
<keyword evidence="3" id="KW-1185">Reference proteome</keyword>
<dbReference type="AlphaFoldDB" id="A0ABD6B4Z4"/>
<gene>
    <name evidence="2" type="ORF">ACFR9S_05630</name>
</gene>
<accession>A0ABD6B4Z4</accession>
<evidence type="ECO:0008006" key="4">
    <source>
        <dbReference type="Google" id="ProtNLM"/>
    </source>
</evidence>
<dbReference type="EMBL" id="JBHUDH010000048">
    <property type="protein sequence ID" value="MFD1525788.1"/>
    <property type="molecule type" value="Genomic_DNA"/>
</dbReference>
<evidence type="ECO:0000256" key="1">
    <source>
        <dbReference type="SAM" id="MobiDB-lite"/>
    </source>
</evidence>
<organism evidence="2 3">
    <name type="scientific">Halolamina salina</name>
    <dbReference type="NCBI Taxonomy" id="1220023"/>
    <lineage>
        <taxon>Archaea</taxon>
        <taxon>Methanobacteriati</taxon>
        <taxon>Methanobacteriota</taxon>
        <taxon>Stenosarchaea group</taxon>
        <taxon>Halobacteria</taxon>
        <taxon>Halobacteriales</taxon>
        <taxon>Haloferacaceae</taxon>
    </lineage>
</organism>
<evidence type="ECO:0000313" key="2">
    <source>
        <dbReference type="EMBL" id="MFD1525788.1"/>
    </source>
</evidence>
<feature type="region of interest" description="Disordered" evidence="1">
    <location>
        <begin position="164"/>
        <end position="185"/>
    </location>
</feature>